<evidence type="ECO:0000256" key="6">
    <source>
        <dbReference type="PIRNR" id="PIRNR005690"/>
    </source>
</evidence>
<comment type="similarity">
    <text evidence="2 6">Belongs to the GerABKA family.</text>
</comment>
<dbReference type="GO" id="GO:0009847">
    <property type="term" value="P:spore germination"/>
    <property type="evidence" value="ECO:0007669"/>
    <property type="project" value="UniProtKB-UniRule"/>
</dbReference>
<sequence>MKYLWEKRYLNIPKDETSDLPFTTEKMKYIQDVFCKSKDLIIRPFELNNYKYVAIFLEPLIDQEKLEKQLFLPLTLKGTIETSNTCTMKYWDSSTDEQTIIENLLNGFTALFIEEKQEVYFINTPASFDRSTEEPANEKVVSGSHQGFIENLHINLNLLRRSIENPNLYIDYLTLGKKTNSKVAITYMKGIANDSAIQEVMKRLNDACADMIFNPGYLEEFIEDSTYSPFPQILKTERVDRVKANLIEGRIAIMAEGNPTALIVPINFFAFYQSPDDYNTRPFIGSFIRIIRLISFWIAITFPALYIAVIGFHFEVLPNDLVLVVKGAVENIPYPPLIEALVMELTIELIREAGIRLPAPIGQTIGIVGGLVIGDAVVKAGLISNTMIVVVAITAIAAYVVPSDEMSSSIRLLRFPLMLAAASLGFLGIVFCLMFLFIHLCEIESFGTPYFAPIAPLHWKDLKDAIIRVPIWKMKKRPKALQPKETTQIDHPREWKEDERK</sequence>
<reference evidence="10" key="1">
    <citation type="submission" date="2017-04" db="EMBL/GenBank/DDBJ databases">
        <authorList>
            <person name="Criscuolo A."/>
        </authorList>
    </citation>
    <scope>NUCLEOTIDE SEQUENCE [LARGE SCALE GENOMIC DNA]</scope>
</reference>
<dbReference type="PANTHER" id="PTHR22550:SF5">
    <property type="entry name" value="LEUCINE ZIPPER PROTEIN 4"/>
    <property type="match status" value="1"/>
</dbReference>
<evidence type="ECO:0000256" key="2">
    <source>
        <dbReference type="ARBA" id="ARBA00005278"/>
    </source>
</evidence>
<evidence type="ECO:0000256" key="7">
    <source>
        <dbReference type="SAM" id="MobiDB-lite"/>
    </source>
</evidence>
<protein>
    <submittedName>
        <fullName evidence="9">Spore germination protein B1</fullName>
    </submittedName>
</protein>
<keyword evidence="5 6" id="KW-0472">Membrane</keyword>
<dbReference type="AlphaFoldDB" id="A0A1Y6A014"/>
<keyword evidence="4 8" id="KW-1133">Transmembrane helix</keyword>
<evidence type="ECO:0000256" key="1">
    <source>
        <dbReference type="ARBA" id="ARBA00004141"/>
    </source>
</evidence>
<dbReference type="InterPro" id="IPR004995">
    <property type="entry name" value="Spore_Ger"/>
</dbReference>
<keyword evidence="3 8" id="KW-0812">Transmembrane</keyword>
<evidence type="ECO:0000256" key="5">
    <source>
        <dbReference type="ARBA" id="ARBA00023136"/>
    </source>
</evidence>
<feature type="transmembrane region" description="Helical" evidence="8">
    <location>
        <begin position="413"/>
        <end position="438"/>
    </location>
</feature>
<dbReference type="PANTHER" id="PTHR22550">
    <property type="entry name" value="SPORE GERMINATION PROTEIN"/>
    <property type="match status" value="1"/>
</dbReference>
<gene>
    <name evidence="9" type="primary">gerBA_3</name>
    <name evidence="9" type="ORF">BACERE00185_03153</name>
</gene>
<evidence type="ECO:0000313" key="10">
    <source>
        <dbReference type="Proteomes" id="UP000194439"/>
    </source>
</evidence>
<evidence type="ECO:0000256" key="4">
    <source>
        <dbReference type="ARBA" id="ARBA00022989"/>
    </source>
</evidence>
<organism evidence="9 10">
    <name type="scientific">Bacillus mobilis</name>
    <dbReference type="NCBI Taxonomy" id="2026190"/>
    <lineage>
        <taxon>Bacteria</taxon>
        <taxon>Bacillati</taxon>
        <taxon>Bacillota</taxon>
        <taxon>Bacilli</taxon>
        <taxon>Bacillales</taxon>
        <taxon>Bacillaceae</taxon>
        <taxon>Bacillus</taxon>
        <taxon>Bacillus cereus group</taxon>
    </lineage>
</organism>
<feature type="region of interest" description="Disordered" evidence="7">
    <location>
        <begin position="479"/>
        <end position="501"/>
    </location>
</feature>
<dbReference type="PIRSF" id="PIRSF005690">
    <property type="entry name" value="GerBA"/>
    <property type="match status" value="1"/>
</dbReference>
<proteinExistence type="inferred from homology"/>
<feature type="transmembrane region" description="Helical" evidence="8">
    <location>
        <begin position="290"/>
        <end position="314"/>
    </location>
</feature>
<comment type="subcellular location">
    <subcellularLocation>
        <location evidence="6">Cell membrane</location>
    </subcellularLocation>
    <subcellularLocation>
        <location evidence="1">Membrane</location>
        <topology evidence="1">Multi-pass membrane protein</topology>
    </subcellularLocation>
</comment>
<accession>A0A1Y6A014</accession>
<dbReference type="Proteomes" id="UP000194439">
    <property type="component" value="Unassembled WGS sequence"/>
</dbReference>
<evidence type="ECO:0000256" key="3">
    <source>
        <dbReference type="ARBA" id="ARBA00022692"/>
    </source>
</evidence>
<feature type="transmembrane region" description="Helical" evidence="8">
    <location>
        <begin position="382"/>
        <end position="401"/>
    </location>
</feature>
<feature type="compositionally biased region" description="Basic and acidic residues" evidence="7">
    <location>
        <begin position="487"/>
        <end position="501"/>
    </location>
</feature>
<name>A0A1Y6A014_9BACI</name>
<dbReference type="Pfam" id="PF03323">
    <property type="entry name" value="GerA"/>
    <property type="match status" value="1"/>
</dbReference>
<dbReference type="GO" id="GO:0005886">
    <property type="term" value="C:plasma membrane"/>
    <property type="evidence" value="ECO:0007669"/>
    <property type="project" value="UniProtKB-SubCell"/>
</dbReference>
<evidence type="ECO:0000313" key="9">
    <source>
        <dbReference type="EMBL" id="SME17018.1"/>
    </source>
</evidence>
<dbReference type="InterPro" id="IPR050768">
    <property type="entry name" value="UPF0353/GerABKA_families"/>
</dbReference>
<dbReference type="EMBL" id="FWZD01000056">
    <property type="protein sequence ID" value="SME17018.1"/>
    <property type="molecule type" value="Genomic_DNA"/>
</dbReference>
<evidence type="ECO:0000256" key="8">
    <source>
        <dbReference type="SAM" id="Phobius"/>
    </source>
</evidence>
<dbReference type="RefSeq" id="WP_088028820.1">
    <property type="nucleotide sequence ID" value="NZ_FWZD01000056.1"/>
</dbReference>